<dbReference type="SMART" id="SM00573">
    <property type="entry name" value="HSA"/>
    <property type="match status" value="1"/>
</dbReference>
<feature type="compositionally biased region" description="Polar residues" evidence="2">
    <location>
        <begin position="1610"/>
        <end position="1626"/>
    </location>
</feature>
<feature type="compositionally biased region" description="Polar residues" evidence="2">
    <location>
        <begin position="309"/>
        <end position="327"/>
    </location>
</feature>
<dbReference type="GO" id="GO:0006325">
    <property type="term" value="P:chromatin organization"/>
    <property type="evidence" value="ECO:0007669"/>
    <property type="project" value="UniProtKB-KW"/>
</dbReference>
<feature type="compositionally biased region" description="Polar residues" evidence="2">
    <location>
        <begin position="1758"/>
        <end position="1804"/>
    </location>
</feature>
<comment type="caution">
    <text evidence="6">The sequence shown here is derived from an EMBL/GenBank/DDBJ whole genome shotgun (WGS) entry which is preliminary data.</text>
</comment>
<feature type="compositionally biased region" description="Polar residues" evidence="2">
    <location>
        <begin position="492"/>
        <end position="501"/>
    </location>
</feature>
<feature type="region of interest" description="Disordered" evidence="2">
    <location>
        <begin position="1529"/>
        <end position="1646"/>
    </location>
</feature>
<feature type="compositionally biased region" description="Low complexity" evidence="2">
    <location>
        <begin position="1838"/>
        <end position="1853"/>
    </location>
</feature>
<feature type="compositionally biased region" description="Polar residues" evidence="2">
    <location>
        <begin position="1331"/>
        <end position="1341"/>
    </location>
</feature>
<dbReference type="STRING" id="1194695.A0A5D3E530"/>
<feature type="region of interest" description="Disordered" evidence="2">
    <location>
        <begin position="1137"/>
        <end position="1165"/>
    </location>
</feature>
<evidence type="ECO:0000313" key="7">
    <source>
        <dbReference type="Proteomes" id="UP000321393"/>
    </source>
</evidence>
<dbReference type="EMBL" id="SSTD01000240">
    <property type="protein sequence ID" value="TYK30700.1"/>
    <property type="molecule type" value="Genomic_DNA"/>
</dbReference>
<gene>
    <name evidence="6" type="ORF">E5676_scaffold343G00180</name>
    <name evidence="5" type="ORF">E6C27_scaffold19G002530</name>
</gene>
<evidence type="ECO:0000313" key="5">
    <source>
        <dbReference type="EMBL" id="KAA0026257.1"/>
    </source>
</evidence>
<proteinExistence type="predicted"/>
<feature type="region of interest" description="Disordered" evidence="2">
    <location>
        <begin position="377"/>
        <end position="409"/>
    </location>
</feature>
<feature type="region of interest" description="Disordered" evidence="2">
    <location>
        <begin position="106"/>
        <end position="164"/>
    </location>
</feature>
<feature type="domain" description="Myb-like" evidence="3">
    <location>
        <begin position="1084"/>
        <end position="1136"/>
    </location>
</feature>
<feature type="compositionally biased region" description="Low complexity" evidence="2">
    <location>
        <begin position="1634"/>
        <end position="1643"/>
    </location>
</feature>
<feature type="compositionally biased region" description="Polar residues" evidence="2">
    <location>
        <begin position="107"/>
        <end position="120"/>
    </location>
</feature>
<name>A0A5D3E530_CUCMM</name>
<feature type="compositionally biased region" description="Polar residues" evidence="2">
    <location>
        <begin position="1698"/>
        <end position="1726"/>
    </location>
</feature>
<feature type="region of interest" description="Disordered" evidence="2">
    <location>
        <begin position="1875"/>
        <end position="1978"/>
    </location>
</feature>
<feature type="region of interest" description="Disordered" evidence="2">
    <location>
        <begin position="990"/>
        <end position="1021"/>
    </location>
</feature>
<feature type="region of interest" description="Disordered" evidence="2">
    <location>
        <begin position="480"/>
        <end position="517"/>
    </location>
</feature>
<dbReference type="Gene3D" id="1.10.10.60">
    <property type="entry name" value="Homeodomain-like"/>
    <property type="match status" value="1"/>
</dbReference>
<accession>A0A5D3E530</accession>
<feature type="compositionally biased region" description="Low complexity" evidence="2">
    <location>
        <begin position="1883"/>
        <end position="1898"/>
    </location>
</feature>
<dbReference type="InterPro" id="IPR044798">
    <property type="entry name" value="EAF1A/B"/>
</dbReference>
<dbReference type="InterPro" id="IPR001005">
    <property type="entry name" value="SANT/Myb"/>
</dbReference>
<protein>
    <submittedName>
        <fullName evidence="6">Chromatin modification-related protein EAF1 B</fullName>
    </submittedName>
</protein>
<dbReference type="Proteomes" id="UP000321947">
    <property type="component" value="Unassembled WGS sequence"/>
</dbReference>
<feature type="compositionally biased region" description="Polar residues" evidence="2">
    <location>
        <begin position="1558"/>
        <end position="1570"/>
    </location>
</feature>
<dbReference type="SMART" id="SM00717">
    <property type="entry name" value="SANT"/>
    <property type="match status" value="1"/>
</dbReference>
<feature type="region of interest" description="Disordered" evidence="2">
    <location>
        <begin position="529"/>
        <end position="549"/>
    </location>
</feature>
<keyword evidence="1" id="KW-0156">Chromatin regulator</keyword>
<feature type="compositionally biased region" description="Polar residues" evidence="2">
    <location>
        <begin position="1450"/>
        <end position="1469"/>
    </location>
</feature>
<feature type="compositionally biased region" description="Polar residues" evidence="2">
    <location>
        <begin position="269"/>
        <end position="285"/>
    </location>
</feature>
<feature type="compositionally biased region" description="Polar residues" evidence="2">
    <location>
        <begin position="1814"/>
        <end position="1830"/>
    </location>
</feature>
<feature type="region of interest" description="Disordered" evidence="2">
    <location>
        <begin position="1331"/>
        <end position="1351"/>
    </location>
</feature>
<dbReference type="EMBL" id="SSTE01022979">
    <property type="protein sequence ID" value="KAA0026257.1"/>
    <property type="molecule type" value="Genomic_DNA"/>
</dbReference>
<feature type="domain" description="HSA" evidence="4">
    <location>
        <begin position="623"/>
        <end position="698"/>
    </location>
</feature>
<dbReference type="PANTHER" id="PTHR46774:SF3">
    <property type="entry name" value="CHROMATIN MODIFICATION-RELATED PROTEIN EAF1 A-RELATED"/>
    <property type="match status" value="1"/>
</dbReference>
<dbReference type="PROSITE" id="PS50090">
    <property type="entry name" value="MYB_LIKE"/>
    <property type="match status" value="1"/>
</dbReference>
<feature type="region of interest" description="Disordered" evidence="2">
    <location>
        <begin position="1450"/>
        <end position="1505"/>
    </location>
</feature>
<dbReference type="Pfam" id="PF07529">
    <property type="entry name" value="HSA"/>
    <property type="match status" value="1"/>
</dbReference>
<feature type="region of interest" description="Disordered" evidence="2">
    <location>
        <begin position="914"/>
        <end position="937"/>
    </location>
</feature>
<dbReference type="CDD" id="cd00167">
    <property type="entry name" value="SANT"/>
    <property type="match status" value="1"/>
</dbReference>
<dbReference type="OrthoDB" id="372624at2759"/>
<dbReference type="GO" id="GO:0035267">
    <property type="term" value="C:NuA4 histone acetyltransferase complex"/>
    <property type="evidence" value="ECO:0007669"/>
    <property type="project" value="InterPro"/>
</dbReference>
<sequence>MCEHLGSTLKEEVCQRDVSDMIREFLLHLPCCEKLAAPYGWQVNAEADSMGGVVDGGVGIGLNTSPRRAAIEKAQAELRQEYDVREERRRELEFLEKGGNPLDFKFGNNTTSVSQSTSLADQLPDQLGNSEAKGSFVLTASPHGDSVESSGIPGPPTTCEPNSADNLLLLRGANELSGGERTSRRPSSKAAVAPSEQSSQLDGSQNNKETEDSAIFKPYARRHRSKSNRDGGRSSSSDIVRSHGSNTLSLATRQETRELKGTLPETCNEKNQALSNPKSSSSNGDNILKMVTVDGRLDMELNDARHPDTTTATTNGSPPESEFNNSASRCLKDNLHNQPCQVLAQQARTGVGSQGPDVVGEERELVPGVVEYPTSVSATKVESESTSASVHGCNELTKDSKLPNGDQHGNVVLGKKQLDSVSSSNKNRLGLDVNMDIDMCNNSRKVDSKRLSIEKLSSSDQTSYQISTEGMLEKEVVASDSTPVTHDDHIVSHQNTSSNGSVPRDGRDSHTSRPNLHNEVNIVSDAKEVEQRGKNELRTDEKKNTVSVEDSKECKENLYSEHPEVPLDPSKNEICEHTMPGRNSSALSDGRELKQADKAYEDSILEEARIIEAKHKRIAELSVHTQPLENRGKSHWDFVLEEMAWLANDFMQERLWKTTAASQLCHRAAFAARLRNEKLKNCGQIREVSHSLAKTVMQFWCSVEEPSKDVELQHPKNRISTSLKEYAGRFLKCNSSPCPQHAEAPKTPDRISDSWHLETPSEEKLKEVSLFYTIPIGAMDTYRRSIEALILRCEKIGSCLQEEVETSLYDTLADNAYDEEGEACMYFESSKSSKFVQKKRKHSTKSYTGRQFEMGGDLPYGRGANGTQQSMLIGKRPSLNVGPIPTKRMRTTASRQRVVSPFSGGAAMVLHGQAKTDASSGDTNSFQDDQSTLRGGSQLQKSLEVESVGDVQYDSAETSVKYKKKKKAKHLGSMYDHRWQLDSTVFSEQRDNSKKRLDNHHYESNATSGLQGQHSAKKPKLMKQSLDNTLDNINPMSGSIPSPVASQVSNMSNTNRIIRLIGGRDRSRKPKAVKMSDAQSGPGSPWSLFEDQALVVLVHDLGPNWELVSDAINSTLQFKCIYRKPKECKERHKFVMDKNSGDGADSGEDSGSSQPYPSTLPGIPKGSARQLFQRLQEPMEEDTLKSHFEKIFKIGQKQHYRRSQEPKQIVQPHGSHAIALSQVFPNNLNGVILTPLDLCDEATSSPDVLTVGYQSPHASGLSISNQSSVGSVLPNPGVKASLPLSSAMVQGTSLAAASGSLNNTRDGRYSVPRTSLPVDEQKRIQQYNQMPSGKTAQQSHLSVPLTHPGNERGVRMLPGANGLGMICTMTRCMPVSRPGFQGMASSPVLNSGSSSSMVGMSVPANMHTGAGSGQGNSVLKPREALHVMRPVQSTENQRQMMVPELQMQVTGNNRPLNGSSSAFPNQTTPPSIPPYPGHLQSQHQMSPQQSHAHSSPHHPHLQSPNHAIGSQQQYAMRLATERKLHQQRFLQQQQLQQKQQQFSTSSSLTPHVPPQPQLPMTSLNNTPQAHLQTSSPQVSLPPLTSSSPMTPTSSQHQVKHHLPPHGLSRNPGTSGLNNQAVKQRQQSARHHPQQRQQVQSQQQAKIMKGVGRGSMLVHQNMTVDSNILNGLNVSSGDQPSEKGEQIMQLMQGQGSYYGSGVNTVQHSKPLVPQSSNHSQIQKNLVCTSGPPLSKPVLQMSAHSEKSSQGQVPPVSSCHALSTSQQDSPASIKASNHPPSQPPQKQVNQTQTSFERSLQQSSQGVSDPRMKAQTDLAQADQQPHKQASQVGTDKAVPQTSATSADTTPTTSVSSQWKPSEPVYDSDVLKSKSQLGLIGSSPLSNFPGGEPLPNNLGLGPRQSSRALPSHGHNAGLQWPQQVPLQQSPNRFTPSQQQEKQQDPSLPQHHQPLQQQAQHQSQHKQAEQGSLYLKSENANME</sequence>
<organism evidence="6 8">
    <name type="scientific">Cucumis melo var. makuwa</name>
    <name type="common">Oriental melon</name>
    <dbReference type="NCBI Taxonomy" id="1194695"/>
    <lineage>
        <taxon>Eukaryota</taxon>
        <taxon>Viridiplantae</taxon>
        <taxon>Streptophyta</taxon>
        <taxon>Embryophyta</taxon>
        <taxon>Tracheophyta</taxon>
        <taxon>Spermatophyta</taxon>
        <taxon>Magnoliopsida</taxon>
        <taxon>eudicotyledons</taxon>
        <taxon>Gunneridae</taxon>
        <taxon>Pentapetalae</taxon>
        <taxon>rosids</taxon>
        <taxon>fabids</taxon>
        <taxon>Cucurbitales</taxon>
        <taxon>Cucurbitaceae</taxon>
        <taxon>Benincaseae</taxon>
        <taxon>Cucumis</taxon>
    </lineage>
</organism>
<evidence type="ECO:0000313" key="6">
    <source>
        <dbReference type="EMBL" id="TYK30700.1"/>
    </source>
</evidence>
<feature type="region of interest" description="Disordered" evidence="2">
    <location>
        <begin position="1698"/>
        <end position="1863"/>
    </location>
</feature>
<evidence type="ECO:0000313" key="8">
    <source>
        <dbReference type="Proteomes" id="UP000321947"/>
    </source>
</evidence>
<dbReference type="InterPro" id="IPR014012">
    <property type="entry name" value="HSA_dom"/>
</dbReference>
<feature type="compositionally biased region" description="Polar residues" evidence="2">
    <location>
        <begin position="1004"/>
        <end position="1014"/>
    </location>
</feature>
<evidence type="ECO:0000256" key="2">
    <source>
        <dbReference type="SAM" id="MobiDB-lite"/>
    </source>
</evidence>
<feature type="compositionally biased region" description="Low complexity" evidence="2">
    <location>
        <begin position="233"/>
        <end position="245"/>
    </location>
</feature>
<feature type="compositionally biased region" description="Low complexity" evidence="2">
    <location>
        <begin position="1480"/>
        <end position="1493"/>
    </location>
</feature>
<dbReference type="PROSITE" id="PS51204">
    <property type="entry name" value="HSA"/>
    <property type="match status" value="1"/>
</dbReference>
<feature type="compositionally biased region" description="Polar residues" evidence="2">
    <location>
        <begin position="916"/>
        <end position="937"/>
    </location>
</feature>
<feature type="region of interest" description="Disordered" evidence="2">
    <location>
        <begin position="176"/>
        <end position="286"/>
    </location>
</feature>
<feature type="compositionally biased region" description="Basic and acidic residues" evidence="2">
    <location>
        <begin position="990"/>
        <end position="1003"/>
    </location>
</feature>
<feature type="compositionally biased region" description="Low complexity" evidence="2">
    <location>
        <begin position="1571"/>
        <end position="1595"/>
    </location>
</feature>
<dbReference type="PANTHER" id="PTHR46774">
    <property type="entry name" value="CHROMATIN MODIFICATION-RELATED PROTEIN EAF1 A-RELATED"/>
    <property type="match status" value="1"/>
</dbReference>
<feature type="compositionally biased region" description="Polar residues" evidence="2">
    <location>
        <begin position="195"/>
        <end position="207"/>
    </location>
</feature>
<reference evidence="7 8" key="1">
    <citation type="submission" date="2019-08" db="EMBL/GenBank/DDBJ databases">
        <title>Draft genome sequences of two oriental melons (Cucumis melo L. var makuwa).</title>
        <authorList>
            <person name="Kwon S.-Y."/>
        </authorList>
    </citation>
    <scope>NUCLEOTIDE SEQUENCE [LARGE SCALE GENOMIC DNA]</scope>
    <source>
        <strain evidence="8">cv. Chang Bougi</strain>
        <strain evidence="7">cv. SW 3</strain>
        <tissue evidence="6">Leaf</tissue>
    </source>
</reference>
<feature type="compositionally biased region" description="Low complexity" evidence="2">
    <location>
        <begin position="1529"/>
        <end position="1549"/>
    </location>
</feature>
<feature type="region of interest" description="Disordered" evidence="2">
    <location>
        <begin position="301"/>
        <end position="327"/>
    </location>
</feature>
<feature type="compositionally biased region" description="Polar residues" evidence="2">
    <location>
        <begin position="1916"/>
        <end position="1936"/>
    </location>
</feature>
<feature type="compositionally biased region" description="Polar residues" evidence="2">
    <location>
        <begin position="377"/>
        <end position="389"/>
    </location>
</feature>
<evidence type="ECO:0000259" key="3">
    <source>
        <dbReference type="PROSITE" id="PS50090"/>
    </source>
</evidence>
<evidence type="ECO:0000259" key="4">
    <source>
        <dbReference type="PROSITE" id="PS51204"/>
    </source>
</evidence>
<feature type="compositionally biased region" description="Low complexity" evidence="2">
    <location>
        <begin position="1940"/>
        <end position="1957"/>
    </location>
</feature>
<dbReference type="Proteomes" id="UP000321393">
    <property type="component" value="Unassembled WGS sequence"/>
</dbReference>
<evidence type="ECO:0000256" key="1">
    <source>
        <dbReference type="ARBA" id="ARBA00022853"/>
    </source>
</evidence>